<evidence type="ECO:0000313" key="2">
    <source>
        <dbReference type="Proteomes" id="UP000298216"/>
    </source>
</evidence>
<proteinExistence type="predicted"/>
<keyword evidence="2" id="KW-1185">Reference proteome</keyword>
<dbReference type="EMBL" id="SPVH01000006">
    <property type="protein sequence ID" value="TFW11867.1"/>
    <property type="molecule type" value="Genomic_DNA"/>
</dbReference>
<gene>
    <name evidence="1" type="ORF">EGY25_07295</name>
</gene>
<protein>
    <submittedName>
        <fullName evidence="1">Uncharacterized protein</fullName>
    </submittedName>
</protein>
<accession>A0A4Y9RRG7</accession>
<name>A0A4Y9RRG7_9CAUL</name>
<reference evidence="1 2" key="1">
    <citation type="submission" date="2019-03" db="EMBL/GenBank/DDBJ databases">
        <title>Draft genome of Brevundimonas sp. a heavy metal resistant soil bacteria.</title>
        <authorList>
            <person name="Soto J."/>
        </authorList>
    </citation>
    <scope>NUCLEOTIDE SEQUENCE [LARGE SCALE GENOMIC DNA]</scope>
    <source>
        <strain evidence="1 2">B-10</strain>
    </source>
</reference>
<comment type="caution">
    <text evidence="1">The sequence shown here is derived from an EMBL/GenBank/DDBJ whole genome shotgun (WGS) entry which is preliminary data.</text>
</comment>
<sequence>MTTDARILHARSGVVLEQRGEDYAVSSLRLSEPLTFPDASQAQLAFESEVTASEQDPELMSRLGGA</sequence>
<dbReference type="AlphaFoldDB" id="A0A4Y9RRG7"/>
<dbReference type="Proteomes" id="UP000298216">
    <property type="component" value="Unassembled WGS sequence"/>
</dbReference>
<dbReference type="RefSeq" id="WP_135194359.1">
    <property type="nucleotide sequence ID" value="NZ_SPVH01000006.1"/>
</dbReference>
<dbReference type="OrthoDB" id="7206042at2"/>
<organism evidence="1 2">
    <name type="scientific">Brevundimonas intermedia</name>
    <dbReference type="NCBI Taxonomy" id="74315"/>
    <lineage>
        <taxon>Bacteria</taxon>
        <taxon>Pseudomonadati</taxon>
        <taxon>Pseudomonadota</taxon>
        <taxon>Alphaproteobacteria</taxon>
        <taxon>Caulobacterales</taxon>
        <taxon>Caulobacteraceae</taxon>
        <taxon>Brevundimonas</taxon>
    </lineage>
</organism>
<evidence type="ECO:0000313" key="1">
    <source>
        <dbReference type="EMBL" id="TFW11867.1"/>
    </source>
</evidence>